<dbReference type="InterPro" id="IPR009057">
    <property type="entry name" value="Homeodomain-like_sf"/>
</dbReference>
<dbReference type="GO" id="GO:0003677">
    <property type="term" value="F:DNA binding"/>
    <property type="evidence" value="ECO:0007669"/>
    <property type="project" value="InterPro"/>
</dbReference>
<dbReference type="Gene3D" id="1.10.10.60">
    <property type="entry name" value="Homeodomain-like"/>
    <property type="match status" value="1"/>
</dbReference>
<proteinExistence type="predicted"/>
<sequence length="97" mass="11651">MGKHHDREYKEHVAKLVVEEGRKISDLSYELEISYSTISGWVREYKLNQRREKGEAVHYTPSEVEKLKRQYDKELESLKEENEILKKAMHVFTKNQK</sequence>
<evidence type="ECO:0000256" key="1">
    <source>
        <dbReference type="SAM" id="Coils"/>
    </source>
</evidence>
<dbReference type="EMBL" id="CP162550">
    <property type="protein sequence ID" value="XDI35227.1"/>
    <property type="molecule type" value="Genomic_DNA"/>
</dbReference>
<organism evidence="2">
    <name type="scientific">Alkalihalophilus sp. As8PL</name>
    <dbReference type="NCBI Taxonomy" id="3237103"/>
    <lineage>
        <taxon>Bacteria</taxon>
        <taxon>Bacillati</taxon>
        <taxon>Bacillota</taxon>
        <taxon>Bacilli</taxon>
        <taxon>Bacillales</taxon>
        <taxon>Bacillaceae</taxon>
        <taxon>Alkalihalophilus</taxon>
    </lineage>
</organism>
<dbReference type="RefSeq" id="WP_368502842.1">
    <property type="nucleotide sequence ID" value="NZ_CP162550.1"/>
</dbReference>
<name>A0AB39BN33_9BACI</name>
<keyword evidence="2" id="KW-0614">Plasmid</keyword>
<feature type="coiled-coil region" evidence="1">
    <location>
        <begin position="64"/>
        <end position="95"/>
    </location>
</feature>
<dbReference type="Pfam" id="PF01527">
    <property type="entry name" value="HTH_Tnp_1"/>
    <property type="match status" value="1"/>
</dbReference>
<dbReference type="InterPro" id="IPR002514">
    <property type="entry name" value="Transposase_8"/>
</dbReference>
<gene>
    <name evidence="2" type="ORF">AB3N04_00465</name>
</gene>
<accession>A0AB39BN33</accession>
<dbReference type="GO" id="GO:0006313">
    <property type="term" value="P:DNA transposition"/>
    <property type="evidence" value="ECO:0007669"/>
    <property type="project" value="InterPro"/>
</dbReference>
<dbReference type="AlphaFoldDB" id="A0AB39BN33"/>
<geneLocation type="plasmid" evidence="2">
    <name>unnamed</name>
</geneLocation>
<evidence type="ECO:0000313" key="2">
    <source>
        <dbReference type="EMBL" id="XDI35227.1"/>
    </source>
</evidence>
<dbReference type="SUPFAM" id="SSF46689">
    <property type="entry name" value="Homeodomain-like"/>
    <property type="match status" value="1"/>
</dbReference>
<protein>
    <submittedName>
        <fullName evidence="2">Transposase</fullName>
    </submittedName>
</protein>
<dbReference type="GO" id="GO:0004803">
    <property type="term" value="F:transposase activity"/>
    <property type="evidence" value="ECO:0007669"/>
    <property type="project" value="InterPro"/>
</dbReference>
<reference evidence="2" key="1">
    <citation type="submission" date="2024-07" db="EMBL/GenBank/DDBJ databases">
        <title>Identification and characteristics of an arsenic-resistant bacterial isolate, which belongs to a novel species.</title>
        <authorList>
            <person name="Juszczyk A."/>
            <person name="Kowalczyk A."/>
            <person name="Was K."/>
            <person name="Kosowicz W."/>
            <person name="Budzyn A."/>
            <person name="Latowski D."/>
        </authorList>
    </citation>
    <scope>NUCLEOTIDE SEQUENCE</scope>
    <source>
        <strain evidence="2">As8PL</strain>
        <plasmid evidence="2">unnamed</plasmid>
    </source>
</reference>
<keyword evidence="1" id="KW-0175">Coiled coil</keyword>